<feature type="region of interest" description="Disordered" evidence="1">
    <location>
        <begin position="417"/>
        <end position="473"/>
    </location>
</feature>
<feature type="non-terminal residue" evidence="2">
    <location>
        <position position="1"/>
    </location>
</feature>
<evidence type="ECO:0000313" key="2">
    <source>
        <dbReference type="EMBL" id="KAF1809188.1"/>
    </source>
</evidence>
<dbReference type="Proteomes" id="UP000504638">
    <property type="component" value="Unplaced"/>
</dbReference>
<feature type="region of interest" description="Disordered" evidence="1">
    <location>
        <begin position="314"/>
        <end position="379"/>
    </location>
</feature>
<feature type="compositionally biased region" description="Basic and acidic residues" evidence="1">
    <location>
        <begin position="417"/>
        <end position="446"/>
    </location>
</feature>
<evidence type="ECO:0000313" key="3">
    <source>
        <dbReference type="Proteomes" id="UP000504638"/>
    </source>
</evidence>
<feature type="compositionally biased region" description="Low complexity" evidence="1">
    <location>
        <begin position="103"/>
        <end position="114"/>
    </location>
</feature>
<feature type="compositionally biased region" description="Polar residues" evidence="1">
    <location>
        <begin position="87"/>
        <end position="97"/>
    </location>
</feature>
<name>A0A6G1FU05_9PEZI</name>
<keyword evidence="3" id="KW-1185">Reference proteome</keyword>
<protein>
    <submittedName>
        <fullName evidence="2 4">Uncharacterized protein</fullName>
    </submittedName>
</protein>
<evidence type="ECO:0000313" key="4">
    <source>
        <dbReference type="RefSeq" id="XP_033530819.1"/>
    </source>
</evidence>
<feature type="region of interest" description="Disordered" evidence="1">
    <location>
        <begin position="240"/>
        <end position="271"/>
    </location>
</feature>
<feature type="region of interest" description="Disordered" evidence="1">
    <location>
        <begin position="62"/>
        <end position="209"/>
    </location>
</feature>
<feature type="compositionally biased region" description="Basic and acidic residues" evidence="1">
    <location>
        <begin position="454"/>
        <end position="473"/>
    </location>
</feature>
<organism evidence="2">
    <name type="scientific">Eremomyces bilateralis CBS 781.70</name>
    <dbReference type="NCBI Taxonomy" id="1392243"/>
    <lineage>
        <taxon>Eukaryota</taxon>
        <taxon>Fungi</taxon>
        <taxon>Dikarya</taxon>
        <taxon>Ascomycota</taxon>
        <taxon>Pezizomycotina</taxon>
        <taxon>Dothideomycetes</taxon>
        <taxon>Dothideomycetes incertae sedis</taxon>
        <taxon>Eremomycetales</taxon>
        <taxon>Eremomycetaceae</taxon>
        <taxon>Eremomyces</taxon>
    </lineage>
</organism>
<proteinExistence type="predicted"/>
<feature type="non-terminal residue" evidence="2">
    <location>
        <position position="512"/>
    </location>
</feature>
<sequence>AHVHARNASLETTKANIAVASEEHELAAGEFANAAKATTDREALRILSLLENQHRTLSRIIKSPGPHAASTSGTPDHHGTHGLEAQTPPTSTASASKETALVQSSQQPISTSTSRRNPHRELSSSIATNLATARGRPPTQRRGLPASPEVTRDNAGGKMVPTPERRVSPDLRHRRQRQQSSTDEHGSASSHEKASDAASAGQPVPDEPFNRFYNTFENLLNRLSAPLAFAGLPLTPTIAGQTAQEAPDKSKPTPLNRTRTQPPTSDPHPDITTLFSRAALRALKDDNPALNPAESFYVVPPSGGTLTYASMLAREREREREHRDVDRAIPSTISEGSDEFVDASENPAQESPRATRRRPLSRESSGLGGRTGKTREELELENEALRTLMDQLSRRLHMWEAQSQSQSWALTQSLRLQREQAKGKGEGAEKEGKVERRKEGVERDAEPEPEPDEEANRRVRELEEELKREREQAAEMERAKEKLGRENRKLLEVVGRYRERWEVLKAGARGRR</sequence>
<dbReference type="EMBL" id="ML975175">
    <property type="protein sequence ID" value="KAF1809188.1"/>
    <property type="molecule type" value="Genomic_DNA"/>
</dbReference>
<feature type="compositionally biased region" description="Basic and acidic residues" evidence="1">
    <location>
        <begin position="182"/>
        <end position="195"/>
    </location>
</feature>
<dbReference type="PANTHER" id="PTHR40130">
    <property type="entry name" value="EXPRESSED PROTEIN"/>
    <property type="match status" value="1"/>
</dbReference>
<dbReference type="RefSeq" id="XP_033530819.1">
    <property type="nucleotide sequence ID" value="XM_033675545.1"/>
</dbReference>
<accession>A0A6G1FU05</accession>
<feature type="compositionally biased region" description="Basic and acidic residues" evidence="1">
    <location>
        <begin position="314"/>
        <end position="327"/>
    </location>
</feature>
<reference evidence="4" key="3">
    <citation type="submission" date="2025-04" db="UniProtKB">
        <authorList>
            <consortium name="RefSeq"/>
        </authorList>
    </citation>
    <scope>IDENTIFICATION</scope>
    <source>
        <strain evidence="4">CBS 781.70</strain>
    </source>
</reference>
<reference evidence="4" key="2">
    <citation type="submission" date="2020-04" db="EMBL/GenBank/DDBJ databases">
        <authorList>
            <consortium name="NCBI Genome Project"/>
        </authorList>
    </citation>
    <scope>NUCLEOTIDE SEQUENCE</scope>
    <source>
        <strain evidence="4">CBS 781.70</strain>
    </source>
</reference>
<gene>
    <name evidence="2 4" type="ORF">P152DRAFT_372737</name>
</gene>
<reference evidence="2 4" key="1">
    <citation type="submission" date="2020-01" db="EMBL/GenBank/DDBJ databases">
        <authorList>
            <consortium name="DOE Joint Genome Institute"/>
            <person name="Haridas S."/>
            <person name="Albert R."/>
            <person name="Binder M."/>
            <person name="Bloem J."/>
            <person name="Labutti K."/>
            <person name="Salamov A."/>
            <person name="Andreopoulos B."/>
            <person name="Baker S.E."/>
            <person name="Barry K."/>
            <person name="Bills G."/>
            <person name="Bluhm B.H."/>
            <person name="Cannon C."/>
            <person name="Castanera R."/>
            <person name="Culley D.E."/>
            <person name="Daum C."/>
            <person name="Ezra D."/>
            <person name="Gonzalez J.B."/>
            <person name="Henrissat B."/>
            <person name="Kuo A."/>
            <person name="Liang C."/>
            <person name="Lipzen A."/>
            <person name="Lutzoni F."/>
            <person name="Magnuson J."/>
            <person name="Mondo S."/>
            <person name="Nolan M."/>
            <person name="Ohm R."/>
            <person name="Pangilinan J."/>
            <person name="Park H.-J."/>
            <person name="Ramirez L."/>
            <person name="Alfaro M."/>
            <person name="Sun H."/>
            <person name="Tritt A."/>
            <person name="Yoshinaga Y."/>
            <person name="Zwiers L.-H."/>
            <person name="Turgeon B.G."/>
            <person name="Goodwin S.B."/>
            <person name="Spatafora J.W."/>
            <person name="Crous P.W."/>
            <person name="Grigoriev I.V."/>
        </authorList>
    </citation>
    <scope>NUCLEOTIDE SEQUENCE</scope>
    <source>
        <strain evidence="2 4">CBS 781.70</strain>
    </source>
</reference>
<dbReference type="OrthoDB" id="3197614at2759"/>
<evidence type="ECO:0000256" key="1">
    <source>
        <dbReference type="SAM" id="MobiDB-lite"/>
    </source>
</evidence>
<dbReference type="AlphaFoldDB" id="A0A6G1FU05"/>
<dbReference type="GeneID" id="54416115"/>
<feature type="compositionally biased region" description="Polar residues" evidence="1">
    <location>
        <begin position="253"/>
        <end position="263"/>
    </location>
</feature>
<dbReference type="PANTHER" id="PTHR40130:SF1">
    <property type="entry name" value="SPINDLE POLE BODY-ASSOCIATED PROTEIN CUT12 DOMAIN-CONTAINING PROTEIN"/>
    <property type="match status" value="1"/>
</dbReference>